<evidence type="ECO:0000313" key="3">
    <source>
        <dbReference type="Proteomes" id="UP000561045"/>
    </source>
</evidence>
<keyword evidence="1" id="KW-1133">Transmembrane helix</keyword>
<organism evidence="2 3">
    <name type="scientific">Niveibacterium umoris</name>
    <dbReference type="NCBI Taxonomy" id="1193620"/>
    <lineage>
        <taxon>Bacteria</taxon>
        <taxon>Pseudomonadati</taxon>
        <taxon>Pseudomonadota</taxon>
        <taxon>Betaproteobacteria</taxon>
        <taxon>Rhodocyclales</taxon>
        <taxon>Rhodocyclaceae</taxon>
        <taxon>Niveibacterium</taxon>
    </lineage>
</organism>
<dbReference type="InterPro" id="IPR021313">
    <property type="entry name" value="DUF2909"/>
</dbReference>
<sequence>MRFVVLVFLLLIAASLASAFGFLLKDRGEGRRTAVALSIRVGLSITLFLLLMASYRFGLIDGRL</sequence>
<feature type="transmembrane region" description="Helical" evidence="1">
    <location>
        <begin position="35"/>
        <end position="55"/>
    </location>
</feature>
<accession>A0A840BNF3</accession>
<keyword evidence="1" id="KW-0472">Membrane</keyword>
<evidence type="ECO:0000256" key="1">
    <source>
        <dbReference type="SAM" id="Phobius"/>
    </source>
</evidence>
<dbReference type="EMBL" id="JACIET010000001">
    <property type="protein sequence ID" value="MBB4013029.1"/>
    <property type="molecule type" value="Genomic_DNA"/>
</dbReference>
<name>A0A840BNF3_9RHOO</name>
<evidence type="ECO:0000313" key="2">
    <source>
        <dbReference type="EMBL" id="MBB4013029.1"/>
    </source>
</evidence>
<dbReference type="AlphaFoldDB" id="A0A840BNF3"/>
<reference evidence="2 3" key="1">
    <citation type="submission" date="2020-08" db="EMBL/GenBank/DDBJ databases">
        <title>Genomic Encyclopedia of Type Strains, Phase IV (KMG-IV): sequencing the most valuable type-strain genomes for metagenomic binning, comparative biology and taxonomic classification.</title>
        <authorList>
            <person name="Goeker M."/>
        </authorList>
    </citation>
    <scope>NUCLEOTIDE SEQUENCE [LARGE SCALE GENOMIC DNA]</scope>
    <source>
        <strain evidence="2 3">DSM 106739</strain>
    </source>
</reference>
<comment type="caution">
    <text evidence="2">The sequence shown here is derived from an EMBL/GenBank/DDBJ whole genome shotgun (WGS) entry which is preliminary data.</text>
</comment>
<dbReference type="RefSeq" id="WP_183634790.1">
    <property type="nucleotide sequence ID" value="NZ_BAABLE010000011.1"/>
</dbReference>
<gene>
    <name evidence="2" type="ORF">GGR36_002337</name>
</gene>
<proteinExistence type="predicted"/>
<evidence type="ECO:0008006" key="4">
    <source>
        <dbReference type="Google" id="ProtNLM"/>
    </source>
</evidence>
<keyword evidence="3" id="KW-1185">Reference proteome</keyword>
<keyword evidence="1" id="KW-0812">Transmembrane</keyword>
<protein>
    <recommendedName>
        <fullName evidence="4">Twin transmembrane helix small protein</fullName>
    </recommendedName>
</protein>
<dbReference type="Proteomes" id="UP000561045">
    <property type="component" value="Unassembled WGS sequence"/>
</dbReference>
<dbReference type="Pfam" id="PF11137">
    <property type="entry name" value="DUF2909"/>
    <property type="match status" value="1"/>
</dbReference>